<comment type="caution">
    <text evidence="1">The sequence shown here is derived from an EMBL/GenBank/DDBJ whole genome shotgun (WGS) entry which is preliminary data.</text>
</comment>
<dbReference type="InterPro" id="IPR029039">
    <property type="entry name" value="Flavoprotein-like_sf"/>
</dbReference>
<organism evidence="1 2">
    <name type="scientific">Anaeromassilibacillus senegalensis</name>
    <dbReference type="NCBI Taxonomy" id="1673717"/>
    <lineage>
        <taxon>Bacteria</taxon>
        <taxon>Bacillati</taxon>
        <taxon>Bacillota</taxon>
        <taxon>Clostridia</taxon>
        <taxon>Eubacteriales</taxon>
        <taxon>Acutalibacteraceae</taxon>
        <taxon>Anaeromassilibacillus</taxon>
    </lineage>
</organism>
<gene>
    <name evidence="1" type="ORF">L0P57_08645</name>
</gene>
<evidence type="ECO:0000313" key="1">
    <source>
        <dbReference type="EMBL" id="MCG4611000.1"/>
    </source>
</evidence>
<reference evidence="1 2" key="1">
    <citation type="submission" date="2022-01" db="EMBL/GenBank/DDBJ databases">
        <title>Collection of gut derived symbiotic bacterial strains cultured from healthy donors.</title>
        <authorList>
            <person name="Lin H."/>
            <person name="Kohout C."/>
            <person name="Waligurski E."/>
            <person name="Pamer E.G."/>
        </authorList>
    </citation>
    <scope>NUCLEOTIDE SEQUENCE [LARGE SCALE GENOMIC DNA]</scope>
    <source>
        <strain evidence="1 2">DFI.7.58</strain>
    </source>
</reference>
<proteinExistence type="predicted"/>
<name>A0ABS9MJM6_9FIRM</name>
<protein>
    <submittedName>
        <fullName evidence="1">Uncharacterized protein</fullName>
    </submittedName>
</protein>
<dbReference type="Proteomes" id="UP001298681">
    <property type="component" value="Unassembled WGS sequence"/>
</dbReference>
<evidence type="ECO:0000313" key="2">
    <source>
        <dbReference type="Proteomes" id="UP001298681"/>
    </source>
</evidence>
<dbReference type="Gene3D" id="3.40.50.360">
    <property type="match status" value="1"/>
</dbReference>
<accession>A0ABS9MJM6</accession>
<dbReference type="EMBL" id="JAKNHQ010000010">
    <property type="protein sequence ID" value="MCG4611000.1"/>
    <property type="molecule type" value="Genomic_DNA"/>
</dbReference>
<sequence>MKTHILGKDPIVSVVGAPIRWHTVATFPSKHDWIDKTVIPFQAHEGWTGYALKDWKAAYKGAKICCEGAIRSNSAGGNQLITGEMDVQKCLRQATKEVSCQ</sequence>
<keyword evidence="2" id="KW-1185">Reference proteome</keyword>